<dbReference type="RefSeq" id="WP_071907139.1">
    <property type="nucleotide sequence ID" value="NZ_LT607756.1"/>
</dbReference>
<keyword evidence="4" id="KW-0813">Transport</keyword>
<evidence type="ECO:0000256" key="5">
    <source>
        <dbReference type="ARBA" id="ARBA00022592"/>
    </source>
</evidence>
<keyword evidence="11" id="KW-1185">Reference proteome</keyword>
<evidence type="ECO:0000256" key="1">
    <source>
        <dbReference type="ARBA" id="ARBA00001981"/>
    </source>
</evidence>
<feature type="transmembrane region" description="Helical" evidence="9">
    <location>
        <begin position="211"/>
        <end position="230"/>
    </location>
</feature>
<organism evidence="10 11">
    <name type="scientific">Methanobacterium congolense</name>
    <dbReference type="NCBI Taxonomy" id="118062"/>
    <lineage>
        <taxon>Archaea</taxon>
        <taxon>Methanobacteriati</taxon>
        <taxon>Methanobacteriota</taxon>
        <taxon>Methanomada group</taxon>
        <taxon>Methanobacteria</taxon>
        <taxon>Methanobacteriales</taxon>
        <taxon>Methanobacteriaceae</taxon>
        <taxon>Methanobacterium</taxon>
    </lineage>
</organism>
<feature type="transmembrane region" description="Helical" evidence="9">
    <location>
        <begin position="175"/>
        <end position="205"/>
    </location>
</feature>
<comment type="function">
    <text evidence="1">Potential transporter for phosphate.</text>
</comment>
<evidence type="ECO:0000256" key="2">
    <source>
        <dbReference type="ARBA" id="ARBA00004141"/>
    </source>
</evidence>
<accession>A0A1D3L388</accession>
<feature type="transmembrane region" description="Helical" evidence="9">
    <location>
        <begin position="6"/>
        <end position="21"/>
    </location>
</feature>
<dbReference type="InterPro" id="IPR001204">
    <property type="entry name" value="Phos_transporter"/>
</dbReference>
<keyword evidence="6 9" id="KW-0812">Transmembrane</keyword>
<evidence type="ECO:0000313" key="10">
    <source>
        <dbReference type="EMBL" id="SCG86036.1"/>
    </source>
</evidence>
<keyword evidence="5" id="KW-0592">Phosphate transport</keyword>
<proteinExistence type="inferred from homology"/>
<feature type="transmembrane region" description="Helical" evidence="9">
    <location>
        <begin position="74"/>
        <end position="96"/>
    </location>
</feature>
<reference evidence="10 11" key="1">
    <citation type="submission" date="2016-08" db="EMBL/GenBank/DDBJ databases">
        <authorList>
            <person name="Seilhamer J.J."/>
        </authorList>
    </citation>
    <scope>NUCLEOTIDE SEQUENCE [LARGE SCALE GENOMIC DNA]</scope>
    <source>
        <strain evidence="10">Buetzberg</strain>
    </source>
</reference>
<evidence type="ECO:0000256" key="6">
    <source>
        <dbReference type="ARBA" id="ARBA00022692"/>
    </source>
</evidence>
<name>A0A1D3L388_9EURY</name>
<dbReference type="GO" id="GO:0016020">
    <property type="term" value="C:membrane"/>
    <property type="evidence" value="ECO:0007669"/>
    <property type="project" value="UniProtKB-SubCell"/>
</dbReference>
<keyword evidence="7 9" id="KW-1133">Transmembrane helix</keyword>
<dbReference type="STRING" id="118062.MCBB_1481"/>
<dbReference type="PANTHER" id="PTHR11101:SF80">
    <property type="entry name" value="PHOSPHATE TRANSPORTER"/>
    <property type="match status" value="1"/>
</dbReference>
<dbReference type="OrthoDB" id="101311at2157"/>
<feature type="transmembrane region" description="Helical" evidence="9">
    <location>
        <begin position="103"/>
        <end position="121"/>
    </location>
</feature>
<gene>
    <name evidence="10" type="ORF">MCBB_1481</name>
</gene>
<evidence type="ECO:0000256" key="3">
    <source>
        <dbReference type="ARBA" id="ARBA00009916"/>
    </source>
</evidence>
<dbReference type="AlphaFoldDB" id="A0A1D3L388"/>
<feature type="transmembrane region" description="Helical" evidence="9">
    <location>
        <begin position="42"/>
        <end position="62"/>
    </location>
</feature>
<feature type="transmembrane region" description="Helical" evidence="9">
    <location>
        <begin position="133"/>
        <end position="154"/>
    </location>
</feature>
<feature type="transmembrane region" description="Helical" evidence="9">
    <location>
        <begin position="251"/>
        <end position="269"/>
    </location>
</feature>
<feature type="transmembrane region" description="Helical" evidence="9">
    <location>
        <begin position="305"/>
        <end position="327"/>
    </location>
</feature>
<evidence type="ECO:0000256" key="8">
    <source>
        <dbReference type="ARBA" id="ARBA00023136"/>
    </source>
</evidence>
<comment type="subcellular location">
    <subcellularLocation>
        <location evidence="2">Membrane</location>
        <topology evidence="2">Multi-pass membrane protein</topology>
    </subcellularLocation>
</comment>
<dbReference type="GO" id="GO:0005315">
    <property type="term" value="F:phosphate transmembrane transporter activity"/>
    <property type="evidence" value="ECO:0007669"/>
    <property type="project" value="InterPro"/>
</dbReference>
<dbReference type="KEGG" id="mcub:MCBB_1481"/>
<dbReference type="PATRIC" id="fig|129848.4.peg.1509"/>
<sequence length="331" mass="34586">MELLLIIGIVTAVYMAFNIAANDIGNSMGTVVGSGALKMRNALILGALFEFIGALFLGSNVIKTVGSGIVPPEFMTTLGAFVITLAAGIWITITLIKKIPISGSDAIVSSVLGYGIAYAGLHNLNLVTAGYIALSWLTSPLIGLVTGFLVYFTMKKLLLKPGKRKISYKDRLEKVFSYLQIGSSSLAALSVGAIDIAAATGALYVTVGSSMGFSIKFLGALGLVFGILIAGNRITDTIGRRITELVPTRGFSAQISAGTITLLFASYGMPISPTQTLVGSVIGVGLARGTSTVKLDVIKHIASTWIFTIPACILISASLYFLMSYLIGVIG</sequence>
<dbReference type="GO" id="GO:0035435">
    <property type="term" value="P:phosphate ion transmembrane transport"/>
    <property type="evidence" value="ECO:0007669"/>
    <property type="project" value="TreeGrafter"/>
</dbReference>
<dbReference type="Proteomes" id="UP000094707">
    <property type="component" value="Chromosome I"/>
</dbReference>
<evidence type="ECO:0000256" key="7">
    <source>
        <dbReference type="ARBA" id="ARBA00022989"/>
    </source>
</evidence>
<protein>
    <submittedName>
        <fullName evidence="10">Putative phosphate permease AF_1798</fullName>
    </submittedName>
</protein>
<evidence type="ECO:0000256" key="4">
    <source>
        <dbReference type="ARBA" id="ARBA00022448"/>
    </source>
</evidence>
<dbReference type="GeneID" id="30412323"/>
<keyword evidence="8 9" id="KW-0472">Membrane</keyword>
<comment type="similarity">
    <text evidence="3">Belongs to the inorganic phosphate transporter (PiT) (TC 2.A.20) family.</text>
</comment>
<evidence type="ECO:0000313" key="11">
    <source>
        <dbReference type="Proteomes" id="UP000094707"/>
    </source>
</evidence>
<evidence type="ECO:0000256" key="9">
    <source>
        <dbReference type="SAM" id="Phobius"/>
    </source>
</evidence>
<dbReference type="EMBL" id="LT607756">
    <property type="protein sequence ID" value="SCG86036.1"/>
    <property type="molecule type" value="Genomic_DNA"/>
</dbReference>
<dbReference type="Pfam" id="PF01384">
    <property type="entry name" value="PHO4"/>
    <property type="match status" value="1"/>
</dbReference>
<dbReference type="PANTHER" id="PTHR11101">
    <property type="entry name" value="PHOSPHATE TRANSPORTER"/>
    <property type="match status" value="1"/>
</dbReference>